<dbReference type="AlphaFoldDB" id="A0A8S1SAI3"/>
<dbReference type="EMBL" id="CAJJDP010000007">
    <property type="protein sequence ID" value="CAD8136833.1"/>
    <property type="molecule type" value="Genomic_DNA"/>
</dbReference>
<evidence type="ECO:0000313" key="1">
    <source>
        <dbReference type="EMBL" id="CAD8136833.1"/>
    </source>
</evidence>
<dbReference type="OrthoDB" id="10341881at2759"/>
<proteinExistence type="predicted"/>
<name>A0A8S1SAI3_PAROT</name>
<keyword evidence="2" id="KW-1185">Reference proteome</keyword>
<gene>
    <name evidence="1" type="ORF">POCTA_138.1.T0080051</name>
</gene>
<accession>A0A8S1SAI3</accession>
<evidence type="ECO:0000313" key="2">
    <source>
        <dbReference type="Proteomes" id="UP000683925"/>
    </source>
</evidence>
<dbReference type="Proteomes" id="UP000683925">
    <property type="component" value="Unassembled WGS sequence"/>
</dbReference>
<dbReference type="OMA" id="KQWYSIN"/>
<organism evidence="1 2">
    <name type="scientific">Paramecium octaurelia</name>
    <dbReference type="NCBI Taxonomy" id="43137"/>
    <lineage>
        <taxon>Eukaryota</taxon>
        <taxon>Sar</taxon>
        <taxon>Alveolata</taxon>
        <taxon>Ciliophora</taxon>
        <taxon>Intramacronucleata</taxon>
        <taxon>Oligohymenophorea</taxon>
        <taxon>Peniculida</taxon>
        <taxon>Parameciidae</taxon>
        <taxon>Paramecium</taxon>
    </lineage>
</organism>
<reference evidence="1" key="1">
    <citation type="submission" date="2021-01" db="EMBL/GenBank/DDBJ databases">
        <authorList>
            <consortium name="Genoscope - CEA"/>
            <person name="William W."/>
        </authorList>
    </citation>
    <scope>NUCLEOTIDE SEQUENCE</scope>
</reference>
<comment type="caution">
    <text evidence="1">The sequence shown here is derived from an EMBL/GenBank/DDBJ whole genome shotgun (WGS) entry which is preliminary data.</text>
</comment>
<sequence length="231" mass="26911">MDQHPNICPAPSFYLEKCIQNRKRLLEQYKNTNFNKSYPSIQESSEQSIYTNEPLQHQSVQENINQQDNSGCSEILEPEIQQIKKNNQTNQKKFLLQIKFKTKIQQQTKSNDELPNLSIEQTAENVDKQIISKNSNTVETQTDFSCNQNLEKQQQQPKVIDDQCQTTEDIPIQTLIIQQMKEDALKPNKQWYSINLNSSIHHKLLATDQFMSDNKAAIDYFDSLKSKLNEN</sequence>
<protein>
    <submittedName>
        <fullName evidence="1">Uncharacterized protein</fullName>
    </submittedName>
</protein>